<dbReference type="InterPro" id="IPR057508">
    <property type="entry name" value="SHCBP-like_N"/>
</dbReference>
<evidence type="ECO:0000259" key="4">
    <source>
        <dbReference type="Pfam" id="PF13229"/>
    </source>
</evidence>
<evidence type="ECO:0000256" key="1">
    <source>
        <dbReference type="ARBA" id="ARBA00004186"/>
    </source>
</evidence>
<dbReference type="RefSeq" id="XP_034231191.1">
    <property type="nucleotide sequence ID" value="XM_034375300.1"/>
</dbReference>
<dbReference type="KEGG" id="tpal:117639537"/>
<evidence type="ECO:0000313" key="6">
    <source>
        <dbReference type="Proteomes" id="UP000515158"/>
    </source>
</evidence>
<organism evidence="8">
    <name type="scientific">Thrips palmi</name>
    <name type="common">Melon thrips</name>
    <dbReference type="NCBI Taxonomy" id="161013"/>
    <lineage>
        <taxon>Eukaryota</taxon>
        <taxon>Metazoa</taxon>
        <taxon>Ecdysozoa</taxon>
        <taxon>Arthropoda</taxon>
        <taxon>Hexapoda</taxon>
        <taxon>Insecta</taxon>
        <taxon>Pterygota</taxon>
        <taxon>Neoptera</taxon>
        <taxon>Paraneoptera</taxon>
        <taxon>Thysanoptera</taxon>
        <taxon>Terebrantia</taxon>
        <taxon>Thripoidea</taxon>
        <taxon>Thripidae</taxon>
        <taxon>Thrips</taxon>
    </lineage>
</organism>
<dbReference type="InterPro" id="IPR039448">
    <property type="entry name" value="Beta_helix"/>
</dbReference>
<dbReference type="AlphaFoldDB" id="A0A6P8Y572"/>
<dbReference type="GeneID" id="117639537"/>
<dbReference type="CTD" id="35298"/>
<feature type="domain" description="SHC SH2" evidence="5">
    <location>
        <begin position="19"/>
        <end position="257"/>
    </location>
</feature>
<dbReference type="Pfam" id="PF13229">
    <property type="entry name" value="Beta_helix"/>
    <property type="match status" value="1"/>
</dbReference>
<evidence type="ECO:0000259" key="5">
    <source>
        <dbReference type="Pfam" id="PF23762"/>
    </source>
</evidence>
<sequence>MTAAMADCVYIFNKTREKRLEEFKDVLCSSGAPVLVTDVVDEWSCTLENFIEPTGWQALWKISRQICEELKIMFPKFVFVKVLSVDFQELTAFVEVEKVQDNISIPGKQEVPLIQLYPTKSQEDPFLNVEYTANFIDQLRFFFNHLWCPWDVEDTEGGDWPSKYLKPRLDLFYEMSGSSMPVKLVDKIHRSKEQARKLFEKKQELEGLIHKSSSEGLEAEDIVSPSAQSHTFNLMEVHLQLSPLLTELQLLENPSMRKIFIKHFIEEEERKRNNSEAIAVWESGSVDEFIDFLTACKTAMRADTRIVSVSSLQSGFESAVSGNTILVTRGTHKLNEIVESSISLIGIGEEVPTISGQESNSFLFNVRNAVVKIKNVKLDISKVASGLQVLKNSTVELVNCTITNDESCDGRGIVINCGGSVLIDGCKFDGLHVAVSCNSGSKVCIKNSHIRNCVFGIEAYENSELQIIGVSLAKCKEAGIFVSQTAGSEQTGDIGLLQKFLQISASQTQFSDNAHNVVLKGESNFVGA</sequence>
<dbReference type="Gene3D" id="2.160.20.10">
    <property type="entry name" value="Single-stranded right-handed beta-helix, Pectin lyase-like"/>
    <property type="match status" value="1"/>
</dbReference>
<evidence type="ECO:0000256" key="3">
    <source>
        <dbReference type="ARBA" id="ARBA00023212"/>
    </source>
</evidence>
<dbReference type="GO" id="GO:0007283">
    <property type="term" value="P:spermatogenesis"/>
    <property type="evidence" value="ECO:0007669"/>
    <property type="project" value="TreeGrafter"/>
</dbReference>
<dbReference type="SUPFAM" id="SSF51126">
    <property type="entry name" value="Pectin lyase-like"/>
    <property type="match status" value="1"/>
</dbReference>
<comment type="subcellular location">
    <subcellularLocation>
        <location evidence="1">Cytoplasm</location>
        <location evidence="1">Cytoskeleton</location>
        <location evidence="1">Spindle</location>
    </subcellularLocation>
</comment>
<proteinExistence type="predicted"/>
<dbReference type="GO" id="GO:0005819">
    <property type="term" value="C:spindle"/>
    <property type="evidence" value="ECO:0007669"/>
    <property type="project" value="UniProtKB-SubCell"/>
</dbReference>
<keyword evidence="3" id="KW-0206">Cytoskeleton</keyword>
<dbReference type="RefSeq" id="XP_034231190.1">
    <property type="nucleotide sequence ID" value="XM_034375299.1"/>
</dbReference>
<protein>
    <submittedName>
        <fullName evidence="7 8">Protein nessun dorma</fullName>
    </submittedName>
</protein>
<accession>A0A6P8Y572</accession>
<gene>
    <name evidence="7 8" type="primary">LOC117639537</name>
</gene>
<dbReference type="PANTHER" id="PTHR14695:SF4">
    <property type="entry name" value="PROTEIN NESSUN DORMA"/>
    <property type="match status" value="1"/>
</dbReference>
<dbReference type="OrthoDB" id="5978115at2759"/>
<reference evidence="7 8" key="1">
    <citation type="submission" date="2025-04" db="UniProtKB">
        <authorList>
            <consortium name="RefSeq"/>
        </authorList>
    </citation>
    <scope>IDENTIFICATION</scope>
    <source>
        <tissue evidence="7 8">Total insect</tissue>
    </source>
</reference>
<evidence type="ECO:0000313" key="8">
    <source>
        <dbReference type="RefSeq" id="XP_034231191.1"/>
    </source>
</evidence>
<dbReference type="InterPro" id="IPR011050">
    <property type="entry name" value="Pectin_lyase_fold/virulence"/>
</dbReference>
<keyword evidence="6" id="KW-1185">Reference proteome</keyword>
<keyword evidence="2" id="KW-0963">Cytoplasm</keyword>
<dbReference type="InterPro" id="IPR012334">
    <property type="entry name" value="Pectin_lyas_fold"/>
</dbReference>
<evidence type="ECO:0000256" key="2">
    <source>
        <dbReference type="ARBA" id="ARBA00022490"/>
    </source>
</evidence>
<dbReference type="InterPro" id="IPR045140">
    <property type="entry name" value="SHCBP1-like"/>
</dbReference>
<name>A0A6P8Y572_THRPL</name>
<dbReference type="Proteomes" id="UP000515158">
    <property type="component" value="Unplaced"/>
</dbReference>
<dbReference type="Pfam" id="PF23762">
    <property type="entry name" value="SHCBP_N"/>
    <property type="match status" value="1"/>
</dbReference>
<evidence type="ECO:0000313" key="7">
    <source>
        <dbReference type="RefSeq" id="XP_034231190.1"/>
    </source>
</evidence>
<feature type="domain" description="Right handed beta helix" evidence="4">
    <location>
        <begin position="371"/>
        <end position="486"/>
    </location>
</feature>
<dbReference type="PANTHER" id="PTHR14695">
    <property type="entry name" value="SHC SH2-DOMAIN BINDING PROTEIN 1-RELATED"/>
    <property type="match status" value="1"/>
</dbReference>
<dbReference type="GO" id="GO:0007112">
    <property type="term" value="P:male meiosis cytokinesis"/>
    <property type="evidence" value="ECO:0007669"/>
    <property type="project" value="TreeGrafter"/>
</dbReference>